<comment type="cofactor">
    <cofactor evidence="1">
        <name>Mn(2+)</name>
        <dbReference type="ChEBI" id="CHEBI:29035"/>
    </cofactor>
</comment>
<comment type="similarity">
    <text evidence="4">Belongs to the glycosyltransferase 47 family.</text>
</comment>
<evidence type="ECO:0000256" key="20">
    <source>
        <dbReference type="SAM" id="Phobius"/>
    </source>
</evidence>
<feature type="compositionally biased region" description="Polar residues" evidence="19">
    <location>
        <begin position="186"/>
        <end position="197"/>
    </location>
</feature>
<reference evidence="23" key="3">
    <citation type="submission" date="2025-09" db="UniProtKB">
        <authorList>
            <consortium name="Ensembl"/>
        </authorList>
    </citation>
    <scope>IDENTIFICATION</scope>
</reference>
<dbReference type="Ensembl" id="ENSAOCT00000021874.2">
    <property type="protein sequence ID" value="ENSAOCP00000028597.2"/>
    <property type="gene ID" value="ENSAOCG00000018540.2"/>
</dbReference>
<evidence type="ECO:0000259" key="21">
    <source>
        <dbReference type="Pfam" id="PF03016"/>
    </source>
</evidence>
<evidence type="ECO:0000256" key="11">
    <source>
        <dbReference type="ARBA" id="ARBA00022989"/>
    </source>
</evidence>
<evidence type="ECO:0000256" key="19">
    <source>
        <dbReference type="SAM" id="MobiDB-lite"/>
    </source>
</evidence>
<evidence type="ECO:0000256" key="3">
    <source>
        <dbReference type="ARBA" id="ARBA00004922"/>
    </source>
</evidence>
<feature type="domain" description="Glycosyl transferase 64" evidence="22">
    <location>
        <begin position="631"/>
        <end position="894"/>
    </location>
</feature>
<dbReference type="GeneTree" id="ENSGT00940000163960"/>
<evidence type="ECO:0000256" key="10">
    <source>
        <dbReference type="ARBA" id="ARBA00022968"/>
    </source>
</evidence>
<dbReference type="PANTHER" id="PTHR48261">
    <property type="entry name" value="ACETYLGLUCOSAMINYLTRANSFERASE"/>
    <property type="match status" value="1"/>
</dbReference>
<keyword evidence="14" id="KW-0325">Glycoprotein</keyword>
<feature type="region of interest" description="Disordered" evidence="19">
    <location>
        <begin position="186"/>
        <end position="238"/>
    </location>
</feature>
<dbReference type="UniPathway" id="UPA00378"/>
<organism evidence="23 24">
    <name type="scientific">Amphiprion ocellaris</name>
    <name type="common">Clown anemonefish</name>
    <dbReference type="NCBI Taxonomy" id="80972"/>
    <lineage>
        <taxon>Eukaryota</taxon>
        <taxon>Metazoa</taxon>
        <taxon>Chordata</taxon>
        <taxon>Craniata</taxon>
        <taxon>Vertebrata</taxon>
        <taxon>Euteleostomi</taxon>
        <taxon>Actinopterygii</taxon>
        <taxon>Neopterygii</taxon>
        <taxon>Teleostei</taxon>
        <taxon>Neoteleostei</taxon>
        <taxon>Acanthomorphata</taxon>
        <taxon>Ovalentaria</taxon>
        <taxon>Pomacentridae</taxon>
        <taxon>Amphiprion</taxon>
    </lineage>
</organism>
<evidence type="ECO:0000256" key="5">
    <source>
        <dbReference type="ARBA" id="ARBA00022676"/>
    </source>
</evidence>
<protein>
    <recommendedName>
        <fullName evidence="25">Exostosin GT47 domain-containing protein</fullName>
    </recommendedName>
</protein>
<keyword evidence="7 20" id="KW-0812">Transmembrane</keyword>
<dbReference type="Gene3D" id="3.90.550.10">
    <property type="entry name" value="Spore Coat Polysaccharide Biosynthesis Protein SpsA, Chain A"/>
    <property type="match status" value="1"/>
</dbReference>
<evidence type="ECO:0000256" key="2">
    <source>
        <dbReference type="ARBA" id="ARBA00004648"/>
    </source>
</evidence>
<dbReference type="InterPro" id="IPR029044">
    <property type="entry name" value="Nucleotide-diphossugar_trans"/>
</dbReference>
<keyword evidence="12 20" id="KW-0472">Membrane</keyword>
<comment type="subcellular location">
    <subcellularLocation>
        <location evidence="2">Endoplasmic reticulum membrane</location>
        <topology evidence="2">Single-pass type II membrane protein</topology>
    </subcellularLocation>
</comment>
<keyword evidence="8" id="KW-0479">Metal-binding</keyword>
<feature type="transmembrane region" description="Helical" evidence="20">
    <location>
        <begin position="134"/>
        <end position="152"/>
    </location>
</feature>
<evidence type="ECO:0000256" key="8">
    <source>
        <dbReference type="ARBA" id="ARBA00022723"/>
    </source>
</evidence>
<proteinExistence type="inferred from homology"/>
<comment type="catalytic activity">
    <reaction evidence="16">
        <text>3-O-{alpha-D-GlcNAc-[(1-&gt;4)-beta-D-GlcA-(1-&gt;4)-alpha-D-GlcNAc](n)-(1-&gt;4)-beta-D-GlcA-(1-&gt;3)-beta-D-Gal-(1-&gt;3)-beta-D-Gal-(1-&gt;4)-beta-D-Xyl}-L-seryl-[protein] + UDP-alpha-D-glucuronate = 3-O-{[(1-&gt;4)-beta-D-GlcA-(1-&gt;4)-alpha-D-GlcNAc](n+1)-(1-&gt;4)-beta-D-GlcA-(1-&gt;3)-beta-D-Gal-(1-&gt;3)-beta-D-Gal-(1-&gt;4)-beta-D-Xyl}-L-seryl-[protein] + UDP + H(+)</text>
        <dbReference type="Rhea" id="RHEA:20908"/>
        <dbReference type="Rhea" id="RHEA-COMP:12623"/>
        <dbReference type="Rhea" id="RHEA-COMP:14295"/>
        <dbReference type="ChEBI" id="CHEBI:15378"/>
        <dbReference type="ChEBI" id="CHEBI:58052"/>
        <dbReference type="ChEBI" id="CHEBI:58223"/>
        <dbReference type="ChEBI" id="CHEBI:132415"/>
        <dbReference type="ChEBI" id="CHEBI:132416"/>
        <dbReference type="EC" id="2.4.1.225"/>
    </reaction>
</comment>
<name>A0A3Q1CL75_AMPOC</name>
<keyword evidence="10" id="KW-0735">Signal-anchor</keyword>
<evidence type="ECO:0000256" key="12">
    <source>
        <dbReference type="ARBA" id="ARBA00023136"/>
    </source>
</evidence>
<dbReference type="AlphaFoldDB" id="A0A3Q1CL75"/>
<accession>A0A3Q1CL75</accession>
<keyword evidence="15" id="KW-0464">Manganese</keyword>
<dbReference type="Pfam" id="PF03016">
    <property type="entry name" value="Exostosin_GT47"/>
    <property type="match status" value="1"/>
</dbReference>
<evidence type="ECO:0000256" key="6">
    <source>
        <dbReference type="ARBA" id="ARBA00022679"/>
    </source>
</evidence>
<evidence type="ECO:0008006" key="25">
    <source>
        <dbReference type="Google" id="ProtNLM"/>
    </source>
</evidence>
<evidence type="ECO:0000313" key="24">
    <source>
        <dbReference type="Proteomes" id="UP001501940"/>
    </source>
</evidence>
<dbReference type="GO" id="GO:0015012">
    <property type="term" value="P:heparan sulfate proteoglycan biosynthetic process"/>
    <property type="evidence" value="ECO:0007669"/>
    <property type="project" value="UniProtKB-ARBA"/>
</dbReference>
<evidence type="ECO:0000256" key="13">
    <source>
        <dbReference type="ARBA" id="ARBA00023157"/>
    </source>
</evidence>
<dbReference type="OMA" id="GRERWHH"/>
<dbReference type="GO" id="GO:0050509">
    <property type="term" value="F:N-acetylglucosaminyl-proteoglycan 4-beta-glucuronosyltransferase activity"/>
    <property type="evidence" value="ECO:0007669"/>
    <property type="project" value="UniProtKB-EC"/>
</dbReference>
<dbReference type="GO" id="GO:0005789">
    <property type="term" value="C:endoplasmic reticulum membrane"/>
    <property type="evidence" value="ECO:0007669"/>
    <property type="project" value="UniProtKB-SubCell"/>
</dbReference>
<keyword evidence="11 20" id="KW-1133">Transmembrane helix</keyword>
<keyword evidence="6" id="KW-0808">Transferase</keyword>
<keyword evidence="13" id="KW-1015">Disulfide bond</keyword>
<dbReference type="GO" id="GO:0046872">
    <property type="term" value="F:metal ion binding"/>
    <property type="evidence" value="ECO:0007669"/>
    <property type="project" value="UniProtKB-KW"/>
</dbReference>
<evidence type="ECO:0000256" key="4">
    <source>
        <dbReference type="ARBA" id="ARBA00010271"/>
    </source>
</evidence>
<evidence type="ECO:0000256" key="9">
    <source>
        <dbReference type="ARBA" id="ARBA00022824"/>
    </source>
</evidence>
<keyword evidence="24" id="KW-1185">Reference proteome</keyword>
<evidence type="ECO:0000256" key="7">
    <source>
        <dbReference type="ARBA" id="ARBA00022692"/>
    </source>
</evidence>
<evidence type="ECO:0000256" key="1">
    <source>
        <dbReference type="ARBA" id="ARBA00001936"/>
    </source>
</evidence>
<dbReference type="Proteomes" id="UP001501940">
    <property type="component" value="Chromosome 12"/>
</dbReference>
<dbReference type="GO" id="GO:0050508">
    <property type="term" value="F:glucuronosyl-N-acetylglucosaminyl-proteoglycan 4-alpha-N-acetylglucosaminyltransferase activity"/>
    <property type="evidence" value="ECO:0007669"/>
    <property type="project" value="UniProtKB-EC"/>
</dbReference>
<reference evidence="23 24" key="1">
    <citation type="submission" date="2022-01" db="EMBL/GenBank/DDBJ databases">
        <title>A chromosome-scale genome assembly of the false clownfish, Amphiprion ocellaris.</title>
        <authorList>
            <person name="Ryu T."/>
        </authorList>
    </citation>
    <scope>NUCLEOTIDE SEQUENCE [LARGE SCALE GENOMIC DNA]</scope>
</reference>
<dbReference type="PANTHER" id="PTHR48261:SF3">
    <property type="entry name" value="EXOSTOSIN GLYCOSYLTRANSFERASE 1"/>
    <property type="match status" value="1"/>
</dbReference>
<dbReference type="GO" id="GO:0001503">
    <property type="term" value="P:ossification"/>
    <property type="evidence" value="ECO:0007669"/>
    <property type="project" value="UniProtKB-ARBA"/>
</dbReference>
<dbReference type="FunFam" id="3.90.550.10:FF:000034">
    <property type="entry name" value="Exostosin 1"/>
    <property type="match status" value="1"/>
</dbReference>
<comment type="function">
    <text evidence="18">Glycosyltransferase required for the biosynthesis of heparan-sulfate.</text>
</comment>
<evidence type="ECO:0000256" key="17">
    <source>
        <dbReference type="ARBA" id="ARBA00052657"/>
    </source>
</evidence>
<dbReference type="GO" id="GO:0005794">
    <property type="term" value="C:Golgi apparatus"/>
    <property type="evidence" value="ECO:0007669"/>
    <property type="project" value="UniProtKB-ARBA"/>
</dbReference>
<dbReference type="Pfam" id="PF09258">
    <property type="entry name" value="Glyco_transf_64"/>
    <property type="match status" value="1"/>
</dbReference>
<evidence type="ECO:0000259" key="22">
    <source>
        <dbReference type="Pfam" id="PF09258"/>
    </source>
</evidence>
<evidence type="ECO:0000256" key="18">
    <source>
        <dbReference type="ARBA" id="ARBA00057959"/>
    </source>
</evidence>
<feature type="domain" description="Exostosin GT47" evidence="21">
    <location>
        <begin position="262"/>
        <end position="547"/>
    </location>
</feature>
<keyword evidence="5" id="KW-0328">Glycosyltransferase</keyword>
<sequence length="911" mass="105187">MRLSPDQAGEESSGHDPSSEPQVFPLNSDSKSQNAELWIESWHVFTSLQPFLHHFLVPPFSFYSPSSTLYPLSLLPPPSLLLCPLSASHTSPFLPSFLPSPLTVIPPSYLLPPSFHHLLLFLTPAAHMQAKKRYLLVSVGAGLLFLVYLWALQVGEFQQQPYRYRQFPQYPQYRQERQYYHQSQDVYQPQPLPQRTPSRPPRHWPESTELLEPYLEGGEQEEDSPQLHHQHTSPRERRAIRDNIYKNKRCRMETCFDFARCQSGFRIYIYPPQRGDEISETYQKILSSIEESRFHTTDPSRACLFILAVDTLDRDQLSAQYVQNVRSRIQNLPTWNDGRNHIIFNLYSGTWPDYTEDLGFEVGQAMLAKASADVVNFRPNFDISIPLFSKDHPLKGGGIGYLTLNDAPPSRKYQLVFKGKRYLTGIGSETRNALYHIHNEEDIILLTTCKHGKDWEKHKDSRCDRDNEDYSKFDYQELLHNSSFCLVPRGRRLGSFRFLEALQAACIPVILSNGWELPFSEVIDWRKAAIIGDERLLLQVPSIIRSVGRDRILGLRQQTQFLWDAYFSSVAKIVLTTLEIIQDRVDSHISRNRLLWNSLPGGLYILPQYSTDPAQYPFYYAMLGKSPSQQFTAVIHTVTPLQSQISPVVKLIIAVAKSKFCAQIVVLWNCDKPLPPRNKWPSTSVPLSVIEGQTKTMSSRFFPHDIIVTDAVLSLDEDSVLSTNEVDFAFIVWQSFPERIVGYPARSHYWDSSRSHWGYTSKWTNDYSMVLTGAAFYHRYYHYLFTHYIASSLLTMVDRMANCEDILMNFLVSAVTKQPPIKVTQKKQYKETMMTQTHVSHVNSTFLSGKGSKASRWADPDHFAQRQTCMNAFSHWLGFMPLVHSQMRLDPVLFRDQVSILRKKYRDIERL</sequence>
<dbReference type="SUPFAM" id="SSF53448">
    <property type="entry name" value="Nucleotide-diphospho-sugar transferases"/>
    <property type="match status" value="1"/>
</dbReference>
<dbReference type="InterPro" id="IPR040911">
    <property type="entry name" value="Exostosin_GT47"/>
</dbReference>
<reference evidence="23" key="2">
    <citation type="submission" date="2025-08" db="UniProtKB">
        <authorList>
            <consortium name="Ensembl"/>
        </authorList>
    </citation>
    <scope>IDENTIFICATION</scope>
</reference>
<evidence type="ECO:0000256" key="15">
    <source>
        <dbReference type="ARBA" id="ARBA00023211"/>
    </source>
</evidence>
<dbReference type="InterPro" id="IPR004263">
    <property type="entry name" value="Exostosin"/>
</dbReference>
<feature type="region of interest" description="Disordered" evidence="19">
    <location>
        <begin position="1"/>
        <end position="28"/>
    </location>
</feature>
<keyword evidence="9" id="KW-0256">Endoplasmic reticulum</keyword>
<comment type="pathway">
    <text evidence="3">Protein modification; protein glycosylation.</text>
</comment>
<feature type="compositionally biased region" description="Polar residues" evidence="19">
    <location>
        <begin position="19"/>
        <end position="28"/>
    </location>
</feature>
<evidence type="ECO:0000313" key="23">
    <source>
        <dbReference type="Ensembl" id="ENSAOCP00000028597.2"/>
    </source>
</evidence>
<dbReference type="InterPro" id="IPR015338">
    <property type="entry name" value="GT64_dom"/>
</dbReference>
<comment type="catalytic activity">
    <reaction evidence="17">
        <text>3-O-{[(1-&gt;4)-beta-D-GlcA-(1-&gt;4)-alpha-D-GlcNAc](n)-(1-&gt;4)-beta-D-GlcA-(1-&gt;3)-beta-D-Gal-(1-&gt;3)-beta-D-Gal-(1-&gt;4)-beta-D-Xyl}-L-seryl-[protein] + UDP-N-acetyl-alpha-D-glucosamine = 3-O-{alpha-D-GlcNAc-[(1-&gt;4)-beta-D-GlcA-(1-&gt;4)-alpha-D-GlcNAc](n)-(1-&gt;4)-beta-D-GlcA-(1-&gt;3)-beta-D-Gal-(1-&gt;3)-beta-D-Gal-(1-&gt;4)-beta-D-Xyl}-L-seryl-[protein] + UDP + H(+)</text>
        <dbReference type="Rhea" id="RHEA:16213"/>
        <dbReference type="Rhea" id="RHEA-COMP:12621"/>
        <dbReference type="Rhea" id="RHEA-COMP:12623"/>
        <dbReference type="ChEBI" id="CHEBI:15378"/>
        <dbReference type="ChEBI" id="CHEBI:57705"/>
        <dbReference type="ChEBI" id="CHEBI:58223"/>
        <dbReference type="ChEBI" id="CHEBI:132415"/>
        <dbReference type="ChEBI" id="CHEBI:132416"/>
        <dbReference type="EC" id="2.4.1.224"/>
    </reaction>
</comment>
<evidence type="ECO:0000256" key="14">
    <source>
        <dbReference type="ARBA" id="ARBA00023180"/>
    </source>
</evidence>
<evidence type="ECO:0000256" key="16">
    <source>
        <dbReference type="ARBA" id="ARBA00050512"/>
    </source>
</evidence>